<dbReference type="Gene3D" id="1.10.8.290">
    <property type="entry name" value="uncharacterized protein sp1917 domain"/>
    <property type="match status" value="1"/>
</dbReference>
<dbReference type="Proteomes" id="UP000245507">
    <property type="component" value="Unassembled WGS sequence"/>
</dbReference>
<protein>
    <submittedName>
        <fullName evidence="1">DUF2200 domain-containing protein</fullName>
    </submittedName>
</protein>
<evidence type="ECO:0000313" key="2">
    <source>
        <dbReference type="Proteomes" id="UP000245507"/>
    </source>
</evidence>
<name>A0A316TFH7_9ACTN</name>
<dbReference type="InterPro" id="IPR014580">
    <property type="entry name" value="UCP033199"/>
</dbReference>
<evidence type="ECO:0000313" key="1">
    <source>
        <dbReference type="EMBL" id="PWN03227.1"/>
    </source>
</evidence>
<dbReference type="PIRSF" id="PIRSF033199">
    <property type="entry name" value="UCP033199"/>
    <property type="match status" value="1"/>
</dbReference>
<dbReference type="AlphaFoldDB" id="A0A316TFH7"/>
<sequence>MHRIYQLSVASVYPHYVTKVEKKGRTKAELHEVIEWLTGYDEEALQQHLEDGTTFEDFFAQADLNPNASAITGVICGIRVEDIEDPLMQKVRYLDKLVDELARGKPMEKVLRGWPTGVCAASASG</sequence>
<dbReference type="EMBL" id="QGDD01000003">
    <property type="protein sequence ID" value="PWN03227.1"/>
    <property type="molecule type" value="Genomic_DNA"/>
</dbReference>
<accession>A0A316TFH7</accession>
<dbReference type="InterPro" id="IPR023204">
    <property type="entry name" value="SP1917_dom_sf"/>
</dbReference>
<keyword evidence="2" id="KW-1185">Reference proteome</keyword>
<reference evidence="1 2" key="1">
    <citation type="submission" date="2018-05" db="EMBL/GenBank/DDBJ databases">
        <title>Nocardioides silvaticus genome.</title>
        <authorList>
            <person name="Li C."/>
            <person name="Wang G."/>
        </authorList>
    </citation>
    <scope>NUCLEOTIDE SEQUENCE [LARGE SCALE GENOMIC DNA]</scope>
    <source>
        <strain evidence="1 2">CCTCC AB 2018079</strain>
    </source>
</reference>
<dbReference type="OrthoDB" id="3192540at2"/>
<comment type="caution">
    <text evidence="1">The sequence shown here is derived from an EMBL/GenBank/DDBJ whole genome shotgun (WGS) entry which is preliminary data.</text>
</comment>
<dbReference type="Pfam" id="PF09966">
    <property type="entry name" value="DUF2200"/>
    <property type="match status" value="1"/>
</dbReference>
<dbReference type="RefSeq" id="WP_109693316.1">
    <property type="nucleotide sequence ID" value="NZ_QGDD01000003.1"/>
</dbReference>
<organism evidence="1 2">
    <name type="scientific">Nocardioides silvaticus</name>
    <dbReference type="NCBI Taxonomy" id="2201891"/>
    <lineage>
        <taxon>Bacteria</taxon>
        <taxon>Bacillati</taxon>
        <taxon>Actinomycetota</taxon>
        <taxon>Actinomycetes</taxon>
        <taxon>Propionibacteriales</taxon>
        <taxon>Nocardioidaceae</taxon>
        <taxon>Nocardioides</taxon>
    </lineage>
</organism>
<gene>
    <name evidence="1" type="ORF">DJ010_08905</name>
</gene>
<proteinExistence type="predicted"/>